<accession>A0A1E5W3H9</accession>
<reference evidence="2 3" key="1">
    <citation type="submission" date="2016-09" db="EMBL/GenBank/DDBJ databases">
        <title>The draft genome of Dichanthelium oligosanthes: A C3 panicoid grass species.</title>
        <authorList>
            <person name="Studer A.J."/>
            <person name="Schnable J.C."/>
            <person name="Brutnell T.P."/>
        </authorList>
    </citation>
    <scope>NUCLEOTIDE SEQUENCE [LARGE SCALE GENOMIC DNA]</scope>
    <source>
        <strain evidence="3">cv. Kellogg 1175</strain>
        <tissue evidence="2">Leaf</tissue>
    </source>
</reference>
<evidence type="ECO:0000259" key="1">
    <source>
        <dbReference type="PROSITE" id="PS50181"/>
    </source>
</evidence>
<dbReference type="Proteomes" id="UP000095767">
    <property type="component" value="Unassembled WGS sequence"/>
</dbReference>
<dbReference type="InterPro" id="IPR036047">
    <property type="entry name" value="F-box-like_dom_sf"/>
</dbReference>
<proteinExistence type="predicted"/>
<dbReference type="InterPro" id="IPR056594">
    <property type="entry name" value="AT5G49610-like_b-prop"/>
</dbReference>
<comment type="caution">
    <text evidence="2">The sequence shown here is derived from an EMBL/GenBank/DDBJ whole genome shotgun (WGS) entry which is preliminary data.</text>
</comment>
<dbReference type="PANTHER" id="PTHR32133">
    <property type="entry name" value="OS07G0120400 PROTEIN"/>
    <property type="match status" value="1"/>
</dbReference>
<dbReference type="PANTHER" id="PTHR32133:SF335">
    <property type="entry name" value="F-BOX ASSOCIATED DOMAIN-CONTAINING PROTEIN"/>
    <property type="match status" value="1"/>
</dbReference>
<feature type="domain" description="F-box" evidence="1">
    <location>
        <begin position="14"/>
        <end position="62"/>
    </location>
</feature>
<name>A0A1E5W3H9_9POAL</name>
<dbReference type="AlphaFoldDB" id="A0A1E5W3H9"/>
<dbReference type="SUPFAM" id="SSF81383">
    <property type="entry name" value="F-box domain"/>
    <property type="match status" value="1"/>
</dbReference>
<evidence type="ECO:0000313" key="3">
    <source>
        <dbReference type="Proteomes" id="UP000095767"/>
    </source>
</evidence>
<dbReference type="Pfam" id="PF12937">
    <property type="entry name" value="F-box-like"/>
    <property type="match status" value="1"/>
</dbReference>
<sequence length="384" mass="42613">MDEIGTTRRPPTPPPPLPVPPDELLLEILLRLPPEPIHLLRASLVCTHWRRLVNDPAFLRRVRGHHRAPPVLGFLNNLPGAPFFVRTPAAGAGFSPPAPPGRWWAYDCRHGRALLHSRGPGVDLLVWDLVTGGTRRLPTPPARLHGYTSYGTVLCAGGAGYHHGDCHSSPFLVVFMSTDDARVTSACSYASETGAWGHVASISSLRGSYVARDNRQTALVGNSLYWLVNVTHILEFNLNTQRLQVVQVPYHEFSSYRGKAMIMPSEDGGLGFAGIDDYSLHLWSRKSDVDGAARWMLSRIIDLNKYIPPEVVMSSQVKYASMLEPIGFAEGADVIFIREDINVFMMCLKSMQFTRVLETGYFYSIYPYTSFYTAGTAMSVVIPE</sequence>
<gene>
    <name evidence="2" type="ORF">BAE44_0007050</name>
</gene>
<dbReference type="SMART" id="SM00256">
    <property type="entry name" value="FBOX"/>
    <property type="match status" value="1"/>
</dbReference>
<dbReference type="Gene3D" id="1.20.1280.50">
    <property type="match status" value="1"/>
</dbReference>
<dbReference type="EMBL" id="LWDX02022489">
    <property type="protein sequence ID" value="OEL31931.1"/>
    <property type="molecule type" value="Genomic_DNA"/>
</dbReference>
<organism evidence="2 3">
    <name type="scientific">Dichanthelium oligosanthes</name>
    <dbReference type="NCBI Taxonomy" id="888268"/>
    <lineage>
        <taxon>Eukaryota</taxon>
        <taxon>Viridiplantae</taxon>
        <taxon>Streptophyta</taxon>
        <taxon>Embryophyta</taxon>
        <taxon>Tracheophyta</taxon>
        <taxon>Spermatophyta</taxon>
        <taxon>Magnoliopsida</taxon>
        <taxon>Liliopsida</taxon>
        <taxon>Poales</taxon>
        <taxon>Poaceae</taxon>
        <taxon>PACMAD clade</taxon>
        <taxon>Panicoideae</taxon>
        <taxon>Panicodae</taxon>
        <taxon>Paniceae</taxon>
        <taxon>Dichantheliinae</taxon>
        <taxon>Dichanthelium</taxon>
    </lineage>
</organism>
<keyword evidence="3" id="KW-1185">Reference proteome</keyword>
<protein>
    <recommendedName>
        <fullName evidence="1">F-box domain-containing protein</fullName>
    </recommendedName>
</protein>
<dbReference type="PROSITE" id="PS50181">
    <property type="entry name" value="FBOX"/>
    <property type="match status" value="1"/>
</dbReference>
<evidence type="ECO:0000313" key="2">
    <source>
        <dbReference type="EMBL" id="OEL31931.1"/>
    </source>
</evidence>
<dbReference type="Pfam" id="PF23635">
    <property type="entry name" value="Beta-prop_AT5G49610-like"/>
    <property type="match status" value="1"/>
</dbReference>
<dbReference type="OrthoDB" id="586649at2759"/>
<dbReference type="InterPro" id="IPR001810">
    <property type="entry name" value="F-box_dom"/>
</dbReference>